<evidence type="ECO:0000313" key="1">
    <source>
        <dbReference type="EMBL" id="PZQ77576.1"/>
    </source>
</evidence>
<protein>
    <submittedName>
        <fullName evidence="1">Uncharacterized protein</fullName>
    </submittedName>
</protein>
<dbReference type="EMBL" id="QFPP01000015">
    <property type="protein sequence ID" value="PZQ77576.1"/>
    <property type="molecule type" value="Genomic_DNA"/>
</dbReference>
<reference evidence="1 2" key="1">
    <citation type="submission" date="2017-08" db="EMBL/GenBank/DDBJ databases">
        <title>Infants hospitalized years apart are colonized by the same room-sourced microbial strains.</title>
        <authorList>
            <person name="Brooks B."/>
            <person name="Olm M.R."/>
            <person name="Firek B.A."/>
            <person name="Baker R."/>
            <person name="Thomas B.C."/>
            <person name="Morowitz M.J."/>
            <person name="Banfield J.F."/>
        </authorList>
    </citation>
    <scope>NUCLEOTIDE SEQUENCE [LARGE SCALE GENOMIC DNA]</scope>
    <source>
        <strain evidence="1">S2_005_003_R2_41</strain>
    </source>
</reference>
<sequence length="177" mass="19419">MLAGAIAISLAIGYFAGREHLKYEMRTAFSDAADGVRHALTSREAPPAKTKKLTGQEASIAIALKRKGFYEGEYGRNAITFSVDFTNQTGKPVRAFDGVLQFTDLLGNEIYSAKLAINDPIAAGATYAWDGKLDYNQFIADHERLRNASVENLKVVLRVKKVLSGDGCFAPFNRARR</sequence>
<organism evidence="1 2">
    <name type="scientific">Variovorax paradoxus</name>
    <dbReference type="NCBI Taxonomy" id="34073"/>
    <lineage>
        <taxon>Bacteria</taxon>
        <taxon>Pseudomonadati</taxon>
        <taxon>Pseudomonadota</taxon>
        <taxon>Betaproteobacteria</taxon>
        <taxon>Burkholderiales</taxon>
        <taxon>Comamonadaceae</taxon>
        <taxon>Variovorax</taxon>
    </lineage>
</organism>
<evidence type="ECO:0000313" key="2">
    <source>
        <dbReference type="Proteomes" id="UP000249135"/>
    </source>
</evidence>
<gene>
    <name evidence="1" type="ORF">DI563_03205</name>
</gene>
<comment type="caution">
    <text evidence="1">The sequence shown here is derived from an EMBL/GenBank/DDBJ whole genome shotgun (WGS) entry which is preliminary data.</text>
</comment>
<dbReference type="Proteomes" id="UP000249135">
    <property type="component" value="Unassembled WGS sequence"/>
</dbReference>
<dbReference type="AlphaFoldDB" id="A0A2W5QKQ6"/>
<name>A0A2W5QKQ6_VARPD</name>
<accession>A0A2W5QKQ6</accession>
<proteinExistence type="predicted"/>